<gene>
    <name evidence="2" type="ORF">DX908_10240</name>
</gene>
<organism evidence="2 3">
    <name type="scientific">Parvularcula marina</name>
    <dbReference type="NCBI Taxonomy" id="2292771"/>
    <lineage>
        <taxon>Bacteria</taxon>
        <taxon>Pseudomonadati</taxon>
        <taxon>Pseudomonadota</taxon>
        <taxon>Alphaproteobacteria</taxon>
        <taxon>Parvularculales</taxon>
        <taxon>Parvularculaceae</taxon>
        <taxon>Parvularcula</taxon>
    </lineage>
</organism>
<dbReference type="RefSeq" id="WP_116392244.1">
    <property type="nucleotide sequence ID" value="NZ_QUQO01000001.1"/>
</dbReference>
<comment type="caution">
    <text evidence="2">The sequence shown here is derived from an EMBL/GenBank/DDBJ whole genome shotgun (WGS) entry which is preliminary data.</text>
</comment>
<feature type="transmembrane region" description="Helical" evidence="1">
    <location>
        <begin position="95"/>
        <end position="118"/>
    </location>
</feature>
<feature type="transmembrane region" description="Helical" evidence="1">
    <location>
        <begin position="30"/>
        <end position="51"/>
    </location>
</feature>
<feature type="transmembrane region" description="Helical" evidence="1">
    <location>
        <begin position="157"/>
        <end position="175"/>
    </location>
</feature>
<dbReference type="EMBL" id="QUQO01000001">
    <property type="protein sequence ID" value="RFB05610.1"/>
    <property type="molecule type" value="Genomic_DNA"/>
</dbReference>
<evidence type="ECO:0000313" key="3">
    <source>
        <dbReference type="Proteomes" id="UP000264589"/>
    </source>
</evidence>
<keyword evidence="1" id="KW-0812">Transmembrane</keyword>
<evidence type="ECO:0000313" key="2">
    <source>
        <dbReference type="EMBL" id="RFB05610.1"/>
    </source>
</evidence>
<feature type="transmembrane region" description="Helical" evidence="1">
    <location>
        <begin position="63"/>
        <end position="83"/>
    </location>
</feature>
<dbReference type="Proteomes" id="UP000264589">
    <property type="component" value="Unassembled WGS sequence"/>
</dbReference>
<protein>
    <submittedName>
        <fullName evidence="2">Uncharacterized protein</fullName>
    </submittedName>
</protein>
<proteinExistence type="predicted"/>
<sequence>MRLDPPRLSEDADFIAKLAKESGQRHGDRMTGLILFVIGGGQGAALLLLWLQAIGLVPDGTTISIGAFLVAIAATASVLVYAGRSGELPGRPSTIVGRAMAGIFCGAGMTTGIMAIIFMHAAGRAQDWNMFAYFPIVFCGLQGTAFFAAGMIRRQNLLMGAGAGWLVTAVLLEFLVGRAGYLLVLGLSFLLLFSGPGWVLYKRGQAS</sequence>
<dbReference type="InParanoid" id="A0A371RJJ3"/>
<keyword evidence="1" id="KW-0472">Membrane</keyword>
<feature type="transmembrane region" description="Helical" evidence="1">
    <location>
        <begin position="130"/>
        <end position="150"/>
    </location>
</feature>
<evidence type="ECO:0000256" key="1">
    <source>
        <dbReference type="SAM" id="Phobius"/>
    </source>
</evidence>
<accession>A0A371RJJ3</accession>
<keyword evidence="1" id="KW-1133">Transmembrane helix</keyword>
<reference evidence="2 3" key="1">
    <citation type="submission" date="2018-08" db="EMBL/GenBank/DDBJ databases">
        <title>Parvularcula sp. SM1705, isolated from surface water of the South Sea China.</title>
        <authorList>
            <person name="Sun L."/>
        </authorList>
    </citation>
    <scope>NUCLEOTIDE SEQUENCE [LARGE SCALE GENOMIC DNA]</scope>
    <source>
        <strain evidence="2 3">SM1705</strain>
    </source>
</reference>
<feature type="transmembrane region" description="Helical" evidence="1">
    <location>
        <begin position="181"/>
        <end position="201"/>
    </location>
</feature>
<name>A0A371RJJ3_9PROT</name>
<keyword evidence="3" id="KW-1185">Reference proteome</keyword>
<dbReference type="AlphaFoldDB" id="A0A371RJJ3"/>